<dbReference type="Gene3D" id="2.30.40.10">
    <property type="entry name" value="Urease, subunit C, domain 1"/>
    <property type="match status" value="1"/>
</dbReference>
<dbReference type="Gene3D" id="3.30.1490.130">
    <property type="entry name" value="D-aminoacylase. Domain 3"/>
    <property type="match status" value="1"/>
</dbReference>
<sequence length="511" mass="53120">MSTHADLLLRGGTLVDVVDGRLRDADVAIVDGRIGAILPRGAQVSAPRTADCTGLLIAPGFVDIHTHSDLSRLVYPGQESRVTQGITTEVVGNCGMSPAPVVGSRDRTREVIGPVDIVESAPWSWTGVEGWLAALEHTPAATNGSALVGHGTVRAAVAGSTAAPVDRHEVVRAIRDALGAGCAGVSLGLMYAPGQSADPEELRAVAEAVRAHDALLSVHLRSYAHEGLLAAVEEAVALAEAAGVRLQLSHLRMIGSDAGTYDRVLARVERARRSVDVAADAYPYLSGHTTLVQLLPPDVRAAGERACAALPLNTLVRGLAASGFAPDAITVMKARATPDAVGCAPDPADPWAWLARLLVDNDGAVDVAVIGSTAENLDTALRTPWISIASDGAALGPTHTESAAHPRSWGTFPRAYRRMRELGLTPAEALRRCTDDPARRIGARAVVTEGARADLVVFDDVALTDTATEAAPMAPAAGIAHVFVGGTAVVDDARTTAARPGRFQRRAHGGH</sequence>
<gene>
    <name evidence="2" type="ORF">KE274_08095</name>
</gene>
<evidence type="ECO:0000313" key="2">
    <source>
        <dbReference type="EMBL" id="MBS0024072.1"/>
    </source>
</evidence>
<proteinExistence type="predicted"/>
<dbReference type="InterPro" id="IPR011059">
    <property type="entry name" value="Metal-dep_hydrolase_composite"/>
</dbReference>
<dbReference type="PANTHER" id="PTHR11647:SF1">
    <property type="entry name" value="COLLAPSIN RESPONSE MEDIATOR PROTEIN"/>
    <property type="match status" value="1"/>
</dbReference>
<feature type="domain" description="Amidohydrolase 3" evidence="1">
    <location>
        <begin position="49"/>
        <end position="489"/>
    </location>
</feature>
<protein>
    <submittedName>
        <fullName evidence="2">Amidohydrolase family protein</fullName>
    </submittedName>
</protein>
<dbReference type="RefSeq" id="WP_211542613.1">
    <property type="nucleotide sequence ID" value="NZ_JAGTUK010000002.1"/>
</dbReference>
<dbReference type="SUPFAM" id="SSF51338">
    <property type="entry name" value="Composite domain of metallo-dependent hydrolases"/>
    <property type="match status" value="1"/>
</dbReference>
<dbReference type="SUPFAM" id="SSF51556">
    <property type="entry name" value="Metallo-dependent hydrolases"/>
    <property type="match status" value="1"/>
</dbReference>
<organism evidence="2 3">
    <name type="scientific">Microbacterium paraoxydans</name>
    <dbReference type="NCBI Taxonomy" id="199592"/>
    <lineage>
        <taxon>Bacteria</taxon>
        <taxon>Bacillati</taxon>
        <taxon>Actinomycetota</taxon>
        <taxon>Actinomycetes</taxon>
        <taxon>Micrococcales</taxon>
        <taxon>Microbacteriaceae</taxon>
        <taxon>Microbacterium</taxon>
    </lineage>
</organism>
<accession>A0ABS5IP82</accession>
<reference evidence="2 3" key="1">
    <citation type="submission" date="2021-04" db="EMBL/GenBank/DDBJ databases">
        <title>Whole genome analysis of root endophytic bacterium Microbacterium paraoxydans ku-mp colonizing RP-bio226 rice variety.</title>
        <authorList>
            <person name="Ulaganathan K."/>
            <person name="Latha B."/>
        </authorList>
    </citation>
    <scope>NUCLEOTIDE SEQUENCE [LARGE SCALE GENOMIC DNA]</scope>
    <source>
        <strain evidence="3">ku-mp</strain>
    </source>
</reference>
<comment type="caution">
    <text evidence="2">The sequence shown here is derived from an EMBL/GenBank/DDBJ whole genome shotgun (WGS) entry which is preliminary data.</text>
</comment>
<dbReference type="InterPro" id="IPR013108">
    <property type="entry name" value="Amidohydro_3"/>
</dbReference>
<dbReference type="InterPro" id="IPR032466">
    <property type="entry name" value="Metal_Hydrolase"/>
</dbReference>
<name>A0ABS5IP82_9MICO</name>
<dbReference type="PANTHER" id="PTHR11647">
    <property type="entry name" value="HYDRANTOINASE/DIHYDROPYRIMIDINASE FAMILY MEMBER"/>
    <property type="match status" value="1"/>
</dbReference>
<dbReference type="Pfam" id="PF07969">
    <property type="entry name" value="Amidohydro_3"/>
    <property type="match status" value="1"/>
</dbReference>
<dbReference type="InterPro" id="IPR050378">
    <property type="entry name" value="Metallo-dep_Hydrolases_sf"/>
</dbReference>
<dbReference type="Gene3D" id="3.20.20.140">
    <property type="entry name" value="Metal-dependent hydrolases"/>
    <property type="match status" value="1"/>
</dbReference>
<keyword evidence="3" id="KW-1185">Reference proteome</keyword>
<dbReference type="Proteomes" id="UP000678243">
    <property type="component" value="Unassembled WGS sequence"/>
</dbReference>
<dbReference type="InterPro" id="IPR023100">
    <property type="entry name" value="D-aminoacylase_insert_dom_sf"/>
</dbReference>
<evidence type="ECO:0000313" key="3">
    <source>
        <dbReference type="Proteomes" id="UP000678243"/>
    </source>
</evidence>
<dbReference type="EMBL" id="JAGTUK010000002">
    <property type="protein sequence ID" value="MBS0024072.1"/>
    <property type="molecule type" value="Genomic_DNA"/>
</dbReference>
<evidence type="ECO:0000259" key="1">
    <source>
        <dbReference type="Pfam" id="PF07969"/>
    </source>
</evidence>